<feature type="region of interest" description="Disordered" evidence="1">
    <location>
        <begin position="239"/>
        <end position="264"/>
    </location>
</feature>
<feature type="transmembrane region" description="Helical" evidence="2">
    <location>
        <begin position="195"/>
        <end position="218"/>
    </location>
</feature>
<feature type="compositionally biased region" description="Low complexity" evidence="1">
    <location>
        <begin position="244"/>
        <end position="255"/>
    </location>
</feature>
<organism evidence="3 4">
    <name type="scientific">Aristolochia fimbriata</name>
    <name type="common">White veined hardy Dutchman's pipe vine</name>
    <dbReference type="NCBI Taxonomy" id="158543"/>
    <lineage>
        <taxon>Eukaryota</taxon>
        <taxon>Viridiplantae</taxon>
        <taxon>Streptophyta</taxon>
        <taxon>Embryophyta</taxon>
        <taxon>Tracheophyta</taxon>
        <taxon>Spermatophyta</taxon>
        <taxon>Magnoliopsida</taxon>
        <taxon>Magnoliidae</taxon>
        <taxon>Piperales</taxon>
        <taxon>Aristolochiaceae</taxon>
        <taxon>Aristolochia</taxon>
    </lineage>
</organism>
<feature type="transmembrane region" description="Helical" evidence="2">
    <location>
        <begin position="140"/>
        <end position="163"/>
    </location>
</feature>
<sequence>MRRRDCACCRGFLAFHLKFLNFLQTFIGVSIIIYSVWMLNQWKKHGGHSPAAPSPHNPGPLLHNSPLLHAEADVFGVRDHILPLEMGVAMVSGLDDGLGFDVYKLPSPWFIYFFMGIGIILCSVTCIGHIAAEAMNGCCLCFYTFLAIVLMLLEGALVGFLIFDKHWAEDIPYDPTGELDRLREFVKDNIDVCQWVGIAVVIVQASSLLLALILRAIVTPRRGDYDSDDDFAMMGSGSRQPLLTSQGAQTSGSTSIDSKGVHSDTWSTRMREKYGLNPADFMHNHVEPNNGNEDQRRCCIL</sequence>
<evidence type="ECO:0000256" key="1">
    <source>
        <dbReference type="SAM" id="MobiDB-lite"/>
    </source>
</evidence>
<protein>
    <submittedName>
        <fullName evidence="3">Uncharacterized protein</fullName>
    </submittedName>
</protein>
<gene>
    <name evidence="3" type="ORF">H6P81_013838</name>
</gene>
<accession>A0AAV7EFT4</accession>
<keyword evidence="2" id="KW-0812">Transmembrane</keyword>
<dbReference type="EMBL" id="JAINDJ010000005">
    <property type="protein sequence ID" value="KAG9447710.1"/>
    <property type="molecule type" value="Genomic_DNA"/>
</dbReference>
<comment type="caution">
    <text evidence="3">The sequence shown here is derived from an EMBL/GenBank/DDBJ whole genome shotgun (WGS) entry which is preliminary data.</text>
</comment>
<keyword evidence="2" id="KW-1133">Transmembrane helix</keyword>
<name>A0AAV7EFT4_ARIFI</name>
<feature type="transmembrane region" description="Helical" evidence="2">
    <location>
        <begin position="109"/>
        <end position="128"/>
    </location>
</feature>
<evidence type="ECO:0000256" key="2">
    <source>
        <dbReference type="SAM" id="Phobius"/>
    </source>
</evidence>
<dbReference type="AlphaFoldDB" id="A0AAV7EFT4"/>
<keyword evidence="4" id="KW-1185">Reference proteome</keyword>
<dbReference type="Proteomes" id="UP000825729">
    <property type="component" value="Unassembled WGS sequence"/>
</dbReference>
<keyword evidence="2" id="KW-0472">Membrane</keyword>
<proteinExistence type="predicted"/>
<feature type="transmembrane region" description="Helical" evidence="2">
    <location>
        <begin position="12"/>
        <end position="37"/>
    </location>
</feature>
<reference evidence="3 4" key="1">
    <citation type="submission" date="2021-07" db="EMBL/GenBank/DDBJ databases">
        <title>The Aristolochia fimbriata genome: insights into angiosperm evolution, floral development and chemical biosynthesis.</title>
        <authorList>
            <person name="Jiao Y."/>
        </authorList>
    </citation>
    <scope>NUCLEOTIDE SEQUENCE [LARGE SCALE GENOMIC DNA]</scope>
    <source>
        <strain evidence="3">IBCAS-2021</strain>
        <tissue evidence="3">Leaf</tissue>
    </source>
</reference>
<evidence type="ECO:0000313" key="4">
    <source>
        <dbReference type="Proteomes" id="UP000825729"/>
    </source>
</evidence>
<evidence type="ECO:0000313" key="3">
    <source>
        <dbReference type="EMBL" id="KAG9447710.1"/>
    </source>
</evidence>